<dbReference type="CDD" id="cd00067">
    <property type="entry name" value="GAL4"/>
    <property type="match status" value="1"/>
</dbReference>
<dbReference type="VEuPathDB" id="FungiDB:CXQ85_003846"/>
<reference evidence="9 10" key="1">
    <citation type="submission" date="2017-12" db="EMBL/GenBank/DDBJ databases">
        <title>Genome Sequence of a Multidrug-Resistant Candida haemulonii Isolate from a Patient with Chronic Leg Ulcers in Israel.</title>
        <authorList>
            <person name="Chow N.A."/>
            <person name="Gade L."/>
            <person name="Batra D."/>
            <person name="Rowe L.A."/>
            <person name="Ben-Ami R."/>
            <person name="Loparev V.N."/>
            <person name="Litvintseva A.P."/>
        </authorList>
    </citation>
    <scope>NUCLEOTIDE SEQUENCE [LARGE SCALE GENOMIC DNA]</scope>
    <source>
        <strain evidence="9 10">B11899</strain>
    </source>
</reference>
<name>A0A2V1B151_9ASCO</name>
<evidence type="ECO:0000256" key="5">
    <source>
        <dbReference type="ARBA" id="ARBA00023163"/>
    </source>
</evidence>
<dbReference type="SMART" id="SM00906">
    <property type="entry name" value="Fungal_trans"/>
    <property type="match status" value="1"/>
</dbReference>
<dbReference type="AlphaFoldDB" id="A0A2V1B151"/>
<dbReference type="PANTHER" id="PTHR46910:SF37">
    <property type="entry name" value="ZN(II)2CYS6 TRANSCRIPTION FACTOR (EUROFUNG)"/>
    <property type="match status" value="1"/>
</dbReference>
<dbReference type="OrthoDB" id="2123952at2759"/>
<dbReference type="GO" id="GO:0005634">
    <property type="term" value="C:nucleus"/>
    <property type="evidence" value="ECO:0007669"/>
    <property type="project" value="UniProtKB-SubCell"/>
</dbReference>
<dbReference type="STRING" id="45357.A0A2V1B151"/>
<dbReference type="EMBL" id="PKFO01000011">
    <property type="protein sequence ID" value="PVH23556.1"/>
    <property type="molecule type" value="Genomic_DNA"/>
</dbReference>
<dbReference type="PROSITE" id="PS50048">
    <property type="entry name" value="ZN2_CY6_FUNGAL_2"/>
    <property type="match status" value="1"/>
</dbReference>
<evidence type="ECO:0000256" key="2">
    <source>
        <dbReference type="ARBA" id="ARBA00022723"/>
    </source>
</evidence>
<dbReference type="SMART" id="SM00066">
    <property type="entry name" value="GAL4"/>
    <property type="match status" value="1"/>
</dbReference>
<keyword evidence="4" id="KW-0238">DNA-binding</keyword>
<keyword evidence="10" id="KW-1185">Reference proteome</keyword>
<feature type="region of interest" description="Disordered" evidence="7">
    <location>
        <begin position="702"/>
        <end position="742"/>
    </location>
</feature>
<dbReference type="Gene3D" id="4.10.240.10">
    <property type="entry name" value="Zn(2)-C6 fungal-type DNA-binding domain"/>
    <property type="match status" value="1"/>
</dbReference>
<evidence type="ECO:0000256" key="7">
    <source>
        <dbReference type="SAM" id="MobiDB-lite"/>
    </source>
</evidence>
<dbReference type="CDD" id="cd12148">
    <property type="entry name" value="fungal_TF_MHR"/>
    <property type="match status" value="1"/>
</dbReference>
<evidence type="ECO:0000256" key="6">
    <source>
        <dbReference type="ARBA" id="ARBA00023242"/>
    </source>
</evidence>
<feature type="compositionally biased region" description="Acidic residues" evidence="7">
    <location>
        <begin position="98"/>
        <end position="107"/>
    </location>
</feature>
<dbReference type="InterPro" id="IPR007219">
    <property type="entry name" value="XnlR_reg_dom"/>
</dbReference>
<dbReference type="RefSeq" id="XP_025344496.1">
    <property type="nucleotide sequence ID" value="XM_025487480.1"/>
</dbReference>
<dbReference type="Pfam" id="PF00172">
    <property type="entry name" value="Zn_clus"/>
    <property type="match status" value="1"/>
</dbReference>
<dbReference type="Proteomes" id="UP000244309">
    <property type="component" value="Unassembled WGS sequence"/>
</dbReference>
<dbReference type="GO" id="GO:0000981">
    <property type="term" value="F:DNA-binding transcription factor activity, RNA polymerase II-specific"/>
    <property type="evidence" value="ECO:0007669"/>
    <property type="project" value="InterPro"/>
</dbReference>
<dbReference type="PROSITE" id="PS00463">
    <property type="entry name" value="ZN2_CY6_FUNGAL_1"/>
    <property type="match status" value="1"/>
</dbReference>
<comment type="caution">
    <text evidence="9">The sequence shown here is derived from an EMBL/GenBank/DDBJ whole genome shotgun (WGS) entry which is preliminary data.</text>
</comment>
<evidence type="ECO:0000259" key="8">
    <source>
        <dbReference type="PROSITE" id="PS50048"/>
    </source>
</evidence>
<dbReference type="Pfam" id="PF04082">
    <property type="entry name" value="Fungal_trans"/>
    <property type="match status" value="1"/>
</dbReference>
<dbReference type="GeneID" id="37009176"/>
<keyword evidence="3" id="KW-0805">Transcription regulation</keyword>
<dbReference type="InterPro" id="IPR050987">
    <property type="entry name" value="AtrR-like"/>
</dbReference>
<feature type="region of interest" description="Disordered" evidence="7">
    <location>
        <begin position="83"/>
        <end position="110"/>
    </location>
</feature>
<evidence type="ECO:0000256" key="4">
    <source>
        <dbReference type="ARBA" id="ARBA00023125"/>
    </source>
</evidence>
<gene>
    <name evidence="9" type="ORF">CXQ85_003846</name>
</gene>
<feature type="domain" description="Zn(2)-C6 fungal-type" evidence="8">
    <location>
        <begin position="11"/>
        <end position="41"/>
    </location>
</feature>
<sequence>MPDDRKRIRVACDACRRKKIKCDGKVPCSHCKSANEQVCHYAERQPKKQRNLGARDSKLSLSARMERLEEIILDLSDRLGGSTDARDRIVSGRPSNSDSEDSDDSAENGDATYSRVASEAADGNTSGNKKGRNALPLKNLELFFGAHSFASVVSKSSIDWMIEQVGDENKDLIQPLSNMPLLFQSKTMSFYAKWIDPPALSTEKKQKLMTRPFPENSTLVFGILDMFMTPILRMEGVGDIKRIRGMFEKYYNGKQRFSLAELLTMTVSLAFSIFMRFETNVGPLEQVNDGTEWSDKSLRQLEDTLMNNAIFFYHRLSVVGGGIDTIEAILLFTGYLECHWYAPEVNYMLLVPAIRYAQDMGLHRIESYEMLDVDTASYRKRIWWVCCYMDMEICFRNGKSPIINRADVSPELLDIDVAEIAVSETPLIRSLHKYFSNVLSIRARSYEWLFSATADVGDFASLSRNLDALNEELFATADKLPPSMKPVFFNDTAFHIVNHKDKVENETSWAVRLTFFYHIMLINRLPSMFSFEDEDVDRKAYYSNLSLNSARTMAHLLKSSEGANLSNSFFEWVLFFPSSAFLHLSTVIMKHPKSPEAYSDLMLLIETSMDFLNRRGFDRGADLLSKFQHYSFTSVMFKILLKIVITIFERKTGIVVLEGNPTLQDHLNSARDMMPELFGSVESFRSTVISVAPLVISQSPFVDETKPSPSQSSTSSFSSGKRQLLHPNDPTTHLNSQNIPFSPFPSSGHFQEDIDSLIRAQMKELPNIFFDNSPQF</sequence>
<evidence type="ECO:0000256" key="1">
    <source>
        <dbReference type="ARBA" id="ARBA00004123"/>
    </source>
</evidence>
<dbReference type="GO" id="GO:0008270">
    <property type="term" value="F:zinc ion binding"/>
    <property type="evidence" value="ECO:0007669"/>
    <property type="project" value="InterPro"/>
</dbReference>
<proteinExistence type="predicted"/>
<comment type="subcellular location">
    <subcellularLocation>
        <location evidence="1">Nucleus</location>
    </subcellularLocation>
</comment>
<dbReference type="InterPro" id="IPR001138">
    <property type="entry name" value="Zn2Cys6_DnaBD"/>
</dbReference>
<protein>
    <recommendedName>
        <fullName evidence="8">Zn(2)-C6 fungal-type domain-containing protein</fullName>
    </recommendedName>
</protein>
<dbReference type="GO" id="GO:0003677">
    <property type="term" value="F:DNA binding"/>
    <property type="evidence" value="ECO:0007669"/>
    <property type="project" value="UniProtKB-KW"/>
</dbReference>
<dbReference type="InterPro" id="IPR036864">
    <property type="entry name" value="Zn2-C6_fun-type_DNA-bd_sf"/>
</dbReference>
<dbReference type="PANTHER" id="PTHR46910">
    <property type="entry name" value="TRANSCRIPTION FACTOR PDR1"/>
    <property type="match status" value="1"/>
</dbReference>
<accession>A0A2V1B151</accession>
<evidence type="ECO:0000313" key="9">
    <source>
        <dbReference type="EMBL" id="PVH23556.1"/>
    </source>
</evidence>
<dbReference type="GO" id="GO:0006351">
    <property type="term" value="P:DNA-templated transcription"/>
    <property type="evidence" value="ECO:0007669"/>
    <property type="project" value="InterPro"/>
</dbReference>
<dbReference type="SUPFAM" id="SSF57701">
    <property type="entry name" value="Zn2/Cys6 DNA-binding domain"/>
    <property type="match status" value="1"/>
</dbReference>
<keyword evidence="2" id="KW-0479">Metal-binding</keyword>
<keyword evidence="6" id="KW-0539">Nucleus</keyword>
<evidence type="ECO:0000256" key="3">
    <source>
        <dbReference type="ARBA" id="ARBA00023015"/>
    </source>
</evidence>
<feature type="compositionally biased region" description="Polar residues" evidence="7">
    <location>
        <begin position="729"/>
        <end position="742"/>
    </location>
</feature>
<feature type="compositionally biased region" description="Low complexity" evidence="7">
    <location>
        <begin position="708"/>
        <end position="719"/>
    </location>
</feature>
<organism evidence="9 10">
    <name type="scientific">Candidozyma haemuli</name>
    <dbReference type="NCBI Taxonomy" id="45357"/>
    <lineage>
        <taxon>Eukaryota</taxon>
        <taxon>Fungi</taxon>
        <taxon>Dikarya</taxon>
        <taxon>Ascomycota</taxon>
        <taxon>Saccharomycotina</taxon>
        <taxon>Pichiomycetes</taxon>
        <taxon>Metschnikowiaceae</taxon>
        <taxon>Candidozyma</taxon>
    </lineage>
</organism>
<keyword evidence="5" id="KW-0804">Transcription</keyword>
<evidence type="ECO:0000313" key="10">
    <source>
        <dbReference type="Proteomes" id="UP000244309"/>
    </source>
</evidence>